<dbReference type="Gene3D" id="3.40.50.1820">
    <property type="entry name" value="alpha/beta hydrolase"/>
    <property type="match status" value="1"/>
</dbReference>
<name>A0A6A6QHT8_9PEZI</name>
<protein>
    <submittedName>
        <fullName evidence="3">Alpha/beta hydrolase fold-3</fullName>
    </submittedName>
</protein>
<dbReference type="PANTHER" id="PTHR48081:SF8">
    <property type="entry name" value="ALPHA_BETA HYDROLASE FOLD-3 DOMAIN-CONTAINING PROTEIN-RELATED"/>
    <property type="match status" value="1"/>
</dbReference>
<dbReference type="Pfam" id="PF07859">
    <property type="entry name" value="Abhydrolase_3"/>
    <property type="match status" value="1"/>
</dbReference>
<evidence type="ECO:0000313" key="4">
    <source>
        <dbReference type="Proteomes" id="UP000799750"/>
    </source>
</evidence>
<dbReference type="InterPro" id="IPR050300">
    <property type="entry name" value="GDXG_lipolytic_enzyme"/>
</dbReference>
<dbReference type="InterPro" id="IPR029058">
    <property type="entry name" value="AB_hydrolase_fold"/>
</dbReference>
<evidence type="ECO:0000313" key="3">
    <source>
        <dbReference type="EMBL" id="KAF2491975.1"/>
    </source>
</evidence>
<dbReference type="Proteomes" id="UP000799750">
    <property type="component" value="Unassembled WGS sequence"/>
</dbReference>
<feature type="domain" description="Alpha/beta hydrolase fold-3" evidence="2">
    <location>
        <begin position="24"/>
        <end position="235"/>
    </location>
</feature>
<sequence>MRDDGPNRSLVYSPETPTEHGPLIVIFHGGGWCTCFPEVVEPYCVHLANTYGATVIAAGYRLASAFTFPTAPNDAWDVVKWAAANAAKLGADPSKGFIVGGMSAGANLASVVSHLARDEKLSPPLTGVWLDEPNVVDPSVVPEKWRQDYKSIEQFKDNTPILDKADVEWYKNPASPLYSPLIWPSGHENLPPHYFLLQGMDPLRDEGLIYERTLREDCGVKTKLDVIPGVPHGFHHMLPTFSKSGPAIQKMFEGIDWLLKQK</sequence>
<keyword evidence="4" id="KW-1185">Reference proteome</keyword>
<dbReference type="EMBL" id="MU004194">
    <property type="protein sequence ID" value="KAF2491975.1"/>
    <property type="molecule type" value="Genomic_DNA"/>
</dbReference>
<proteinExistence type="predicted"/>
<dbReference type="InterPro" id="IPR013094">
    <property type="entry name" value="AB_hydrolase_3"/>
</dbReference>
<accession>A0A6A6QHT8</accession>
<dbReference type="GO" id="GO:0016787">
    <property type="term" value="F:hydrolase activity"/>
    <property type="evidence" value="ECO:0007669"/>
    <property type="project" value="UniProtKB-KW"/>
</dbReference>
<dbReference type="PANTHER" id="PTHR48081">
    <property type="entry name" value="AB HYDROLASE SUPERFAMILY PROTEIN C4A8.06C"/>
    <property type="match status" value="1"/>
</dbReference>
<evidence type="ECO:0000256" key="1">
    <source>
        <dbReference type="ARBA" id="ARBA00022801"/>
    </source>
</evidence>
<dbReference type="OrthoDB" id="408631at2759"/>
<dbReference type="AlphaFoldDB" id="A0A6A6QHT8"/>
<organism evidence="3 4">
    <name type="scientific">Lophium mytilinum</name>
    <dbReference type="NCBI Taxonomy" id="390894"/>
    <lineage>
        <taxon>Eukaryota</taxon>
        <taxon>Fungi</taxon>
        <taxon>Dikarya</taxon>
        <taxon>Ascomycota</taxon>
        <taxon>Pezizomycotina</taxon>
        <taxon>Dothideomycetes</taxon>
        <taxon>Pleosporomycetidae</taxon>
        <taxon>Mytilinidiales</taxon>
        <taxon>Mytilinidiaceae</taxon>
        <taxon>Lophium</taxon>
    </lineage>
</organism>
<reference evidence="3" key="1">
    <citation type="journal article" date="2020" name="Stud. Mycol.">
        <title>101 Dothideomycetes genomes: a test case for predicting lifestyles and emergence of pathogens.</title>
        <authorList>
            <person name="Haridas S."/>
            <person name="Albert R."/>
            <person name="Binder M."/>
            <person name="Bloem J."/>
            <person name="Labutti K."/>
            <person name="Salamov A."/>
            <person name="Andreopoulos B."/>
            <person name="Baker S."/>
            <person name="Barry K."/>
            <person name="Bills G."/>
            <person name="Bluhm B."/>
            <person name="Cannon C."/>
            <person name="Castanera R."/>
            <person name="Culley D."/>
            <person name="Daum C."/>
            <person name="Ezra D."/>
            <person name="Gonzalez J."/>
            <person name="Henrissat B."/>
            <person name="Kuo A."/>
            <person name="Liang C."/>
            <person name="Lipzen A."/>
            <person name="Lutzoni F."/>
            <person name="Magnuson J."/>
            <person name="Mondo S."/>
            <person name="Nolan M."/>
            <person name="Ohm R."/>
            <person name="Pangilinan J."/>
            <person name="Park H.-J."/>
            <person name="Ramirez L."/>
            <person name="Alfaro M."/>
            <person name="Sun H."/>
            <person name="Tritt A."/>
            <person name="Yoshinaga Y."/>
            <person name="Zwiers L.-H."/>
            <person name="Turgeon B."/>
            <person name="Goodwin S."/>
            <person name="Spatafora J."/>
            <person name="Crous P."/>
            <person name="Grigoriev I."/>
        </authorList>
    </citation>
    <scope>NUCLEOTIDE SEQUENCE</scope>
    <source>
        <strain evidence="3">CBS 269.34</strain>
    </source>
</reference>
<dbReference type="SUPFAM" id="SSF53474">
    <property type="entry name" value="alpha/beta-Hydrolases"/>
    <property type="match status" value="1"/>
</dbReference>
<keyword evidence="1 3" id="KW-0378">Hydrolase</keyword>
<evidence type="ECO:0000259" key="2">
    <source>
        <dbReference type="Pfam" id="PF07859"/>
    </source>
</evidence>
<gene>
    <name evidence="3" type="ORF">BU16DRAFT_551739</name>
</gene>